<evidence type="ECO:0000256" key="3">
    <source>
        <dbReference type="ARBA" id="ARBA00022540"/>
    </source>
</evidence>
<dbReference type="Pfam" id="PF18005">
    <property type="entry name" value="eIF3m_C_helix"/>
    <property type="match status" value="1"/>
</dbReference>
<evidence type="ECO:0000259" key="6">
    <source>
        <dbReference type="PROSITE" id="PS50250"/>
    </source>
</evidence>
<evidence type="ECO:0000256" key="2">
    <source>
        <dbReference type="ARBA" id="ARBA00022490"/>
    </source>
</evidence>
<proteinExistence type="inferred from homology"/>
<dbReference type="InterPro" id="IPR040750">
    <property type="entry name" value="eIF3m_C_helix"/>
</dbReference>
<evidence type="ECO:0000256" key="1">
    <source>
        <dbReference type="ARBA" id="ARBA00008482"/>
    </source>
</evidence>
<dbReference type="InterPro" id="IPR045237">
    <property type="entry name" value="COPS7/eIF3m"/>
</dbReference>
<dbReference type="Proteomes" id="UP001498771">
    <property type="component" value="Unassembled WGS sequence"/>
</dbReference>
<dbReference type="GeneID" id="90038345"/>
<dbReference type="InterPro" id="IPR000717">
    <property type="entry name" value="PCI_dom"/>
</dbReference>
<dbReference type="Pfam" id="PF01399">
    <property type="entry name" value="PCI"/>
    <property type="match status" value="1"/>
</dbReference>
<dbReference type="EMBL" id="JBBJBU010000007">
    <property type="protein sequence ID" value="KAK7204678.1"/>
    <property type="molecule type" value="Genomic_DNA"/>
</dbReference>
<evidence type="ECO:0000256" key="5">
    <source>
        <dbReference type="HAMAP-Rule" id="MF_03012"/>
    </source>
</evidence>
<dbReference type="SMART" id="SM00088">
    <property type="entry name" value="PINT"/>
    <property type="match status" value="1"/>
</dbReference>
<sequence>METESDYNQCFFTISGSPSELVAELAAFVDVVNGFVAEDEDQVGPLTAEVTQLILTEDAEGDSEEQAVDPEKFSQAIALVLGAAGAFEKASDKEFEPAYNLLFYVLTFTSAGVEGHLSTVLDLLSAASASHALSTLSVLTNLFNLLPATSPLRKTVFGTVLSVTVSTKNTDLLIPQLKQLPIWFSEWSLSPEEQVATLVDIASTLEPVDQASALKYFKDAHSEAAAAGVTLPAEQTKKFIVLALSVPGFFDYDSIYAVVSSLSTVDAGHLGLLKIFVNGTFADFKAVPEATVTGAGMDVEVLTKKIRLLTLASLAASSPNLTVSYAAISSALAIDEEEVEFWIIDVIRAGLLEGKMSQLEQKLFVHRVVPRTFGAEQWEDIARRLQTWKTSLKDVLVVLRNARVSVESKAAALNAERERAAAAAASAVAAAAVPANGEVSA</sequence>
<reference evidence="7 8" key="1">
    <citation type="submission" date="2024-03" db="EMBL/GenBank/DDBJ databases">
        <title>Genome-scale model development and genomic sequencing of the oleaginous clade Lipomyces.</title>
        <authorList>
            <consortium name="Lawrence Berkeley National Laboratory"/>
            <person name="Czajka J.J."/>
            <person name="Han Y."/>
            <person name="Kim J."/>
            <person name="Mondo S.J."/>
            <person name="Hofstad B.A."/>
            <person name="Robles A."/>
            <person name="Haridas S."/>
            <person name="Riley R."/>
            <person name="LaButti K."/>
            <person name="Pangilinan J."/>
            <person name="Andreopoulos W."/>
            <person name="Lipzen A."/>
            <person name="Yan J."/>
            <person name="Wang M."/>
            <person name="Ng V."/>
            <person name="Grigoriev I.V."/>
            <person name="Spatafora J.W."/>
            <person name="Magnuson J.K."/>
            <person name="Baker S.E."/>
            <person name="Pomraning K.R."/>
        </authorList>
    </citation>
    <scope>NUCLEOTIDE SEQUENCE [LARGE SCALE GENOMIC DNA]</scope>
    <source>
        <strain evidence="7 8">Phaff 52-87</strain>
    </source>
</reference>
<name>A0ABR1F6H6_9ASCO</name>
<keyword evidence="8" id="KW-1185">Reference proteome</keyword>
<dbReference type="RefSeq" id="XP_064767711.1">
    <property type="nucleotide sequence ID" value="XM_064912833.1"/>
</dbReference>
<comment type="caution">
    <text evidence="7">The sequence shown here is derived from an EMBL/GenBank/DDBJ whole genome shotgun (WGS) entry which is preliminary data.</text>
</comment>
<comment type="similarity">
    <text evidence="1">Belongs to the CSN7/EIF3M family. CSN7 subfamily.</text>
</comment>
<evidence type="ECO:0000313" key="8">
    <source>
        <dbReference type="Proteomes" id="UP001498771"/>
    </source>
</evidence>
<dbReference type="PANTHER" id="PTHR15350">
    <property type="entry name" value="COP9 SIGNALOSOME COMPLEX SUBUNIT 7/DENDRITIC CELL PROTEIN GA17"/>
    <property type="match status" value="1"/>
</dbReference>
<evidence type="ECO:0000313" key="7">
    <source>
        <dbReference type="EMBL" id="KAK7204678.1"/>
    </source>
</evidence>
<dbReference type="HAMAP" id="MF_03012">
    <property type="entry name" value="eIF3m"/>
    <property type="match status" value="1"/>
</dbReference>
<evidence type="ECO:0000256" key="4">
    <source>
        <dbReference type="ARBA" id="ARBA00022917"/>
    </source>
</evidence>
<comment type="subunit">
    <text evidence="5">Component of the eukaryotic translation initiation factor 3 (eIF-3) complex.</text>
</comment>
<dbReference type="PANTHER" id="PTHR15350:SF2">
    <property type="entry name" value="EUKARYOTIC TRANSLATION INITIATION FACTOR 3 SUBUNIT M"/>
    <property type="match status" value="1"/>
</dbReference>
<dbReference type="PROSITE" id="PS50250">
    <property type="entry name" value="PCI"/>
    <property type="match status" value="1"/>
</dbReference>
<comment type="subcellular location">
    <subcellularLocation>
        <location evidence="5">Cytoplasm</location>
    </subcellularLocation>
</comment>
<keyword evidence="2 5" id="KW-0963">Cytoplasm</keyword>
<accession>A0ABR1F6H6</accession>
<dbReference type="InterPro" id="IPR027528">
    <property type="entry name" value="eIF3m"/>
</dbReference>
<comment type="function">
    <text evidence="5">Component of the eukaryotic translation initiation factor 3 (eIF-3) complex, which is involved in protein synthesis of a specialized repertoire of mRNAs and, together with other initiation factors, stimulates binding of mRNA and methionyl-tRNAi to the 40S ribosome. The eIF-3 complex specifically targets and initiates translation of a subset of mRNAs involved in cell proliferation.</text>
</comment>
<keyword evidence="4 5" id="KW-0648">Protein biosynthesis</keyword>
<keyword evidence="3 5" id="KW-0396">Initiation factor</keyword>
<feature type="domain" description="PCI" evidence="6">
    <location>
        <begin position="209"/>
        <end position="370"/>
    </location>
</feature>
<gene>
    <name evidence="7" type="ORF">BZA70DRAFT_279750</name>
</gene>
<organism evidence="7 8">
    <name type="scientific">Myxozyma melibiosi</name>
    <dbReference type="NCBI Taxonomy" id="54550"/>
    <lineage>
        <taxon>Eukaryota</taxon>
        <taxon>Fungi</taxon>
        <taxon>Dikarya</taxon>
        <taxon>Ascomycota</taxon>
        <taxon>Saccharomycotina</taxon>
        <taxon>Lipomycetes</taxon>
        <taxon>Lipomycetales</taxon>
        <taxon>Lipomycetaceae</taxon>
        <taxon>Myxozyma</taxon>
    </lineage>
</organism>
<protein>
    <recommendedName>
        <fullName evidence="5">Eukaryotic translation initiation factor 3 subunit M</fullName>
        <shortName evidence="5">eIF3m</shortName>
    </recommendedName>
</protein>
<comment type="similarity">
    <text evidence="5">Belongs to the eIF-3 subunit M family.</text>
</comment>